<reference evidence="8 9" key="1">
    <citation type="submission" date="2019-03" db="EMBL/GenBank/DDBJ databases">
        <title>Primorskyibacter sp. SS33 isolated from sediments.</title>
        <authorList>
            <person name="Xunke S."/>
        </authorList>
    </citation>
    <scope>NUCLEOTIDE SEQUENCE [LARGE SCALE GENOMIC DNA]</scope>
    <source>
        <strain evidence="8 9">SS33</strain>
    </source>
</reference>
<evidence type="ECO:0000256" key="2">
    <source>
        <dbReference type="ARBA" id="ARBA00009853"/>
    </source>
</evidence>
<evidence type="ECO:0000313" key="8">
    <source>
        <dbReference type="EMBL" id="TDL79523.1"/>
    </source>
</evidence>
<proteinExistence type="inferred from homology"/>
<dbReference type="Proteomes" id="UP000295701">
    <property type="component" value="Unassembled WGS sequence"/>
</dbReference>
<dbReference type="AlphaFoldDB" id="A0A4R6AE78"/>
<accession>A0A4R6AE78</accession>
<feature type="transmembrane region" description="Helical" evidence="6">
    <location>
        <begin position="75"/>
        <end position="93"/>
    </location>
</feature>
<comment type="subcellular location">
    <subcellularLocation>
        <location evidence="1">Membrane</location>
        <topology evidence="1">Multi-pass membrane protein</topology>
    </subcellularLocation>
</comment>
<evidence type="ECO:0000256" key="5">
    <source>
        <dbReference type="ARBA" id="ARBA00023136"/>
    </source>
</evidence>
<dbReference type="PANTHER" id="PTHR22911:SF6">
    <property type="entry name" value="SOLUTE CARRIER FAMILY 35 MEMBER G1"/>
    <property type="match status" value="1"/>
</dbReference>
<evidence type="ECO:0000259" key="7">
    <source>
        <dbReference type="Pfam" id="PF00892"/>
    </source>
</evidence>
<keyword evidence="9" id="KW-1185">Reference proteome</keyword>
<sequence>MNPDNLRAIGLMVGSMAAFAAEDMLIKVASAALPTAQILTVLALGGAVIFATLCRARGLPLAAPAFRHPLVLTRNGAEIVATLSYVTALGLVPLSLNTAILQATPLFVTMGAALWLRETVGWRRWTAVGVGLAGVLVMLRPGLEGFRPPALLAAFAALMLAVRDVASRRIPPEIPSLQLSFWAYLSLTPAAMVLLVLGPGPVAGDAPAWIATAGAVGIGVFAYSLLVGATRIGDVATVIPFRYSRLLFAMVLGVVLLGERPDLLTLLGAGLVVGSGLYALWRERRLRRGLPTRARGA</sequence>
<comment type="caution">
    <text evidence="8">The sequence shown here is derived from an EMBL/GenBank/DDBJ whole genome shotgun (WGS) entry which is preliminary data.</text>
</comment>
<evidence type="ECO:0000256" key="3">
    <source>
        <dbReference type="ARBA" id="ARBA00022692"/>
    </source>
</evidence>
<evidence type="ECO:0000256" key="4">
    <source>
        <dbReference type="ARBA" id="ARBA00022989"/>
    </source>
</evidence>
<dbReference type="GO" id="GO:0016020">
    <property type="term" value="C:membrane"/>
    <property type="evidence" value="ECO:0007669"/>
    <property type="project" value="UniProtKB-SubCell"/>
</dbReference>
<dbReference type="InterPro" id="IPR037185">
    <property type="entry name" value="EmrE-like"/>
</dbReference>
<dbReference type="OrthoDB" id="7165334at2"/>
<comment type="similarity">
    <text evidence="2">Belongs to the drug/metabolite transporter (DMT) superfamily. 10 TMS drug/metabolite exporter (DME) (TC 2.A.7.3) family.</text>
</comment>
<feature type="transmembrane region" description="Helical" evidence="6">
    <location>
        <begin position="206"/>
        <end position="227"/>
    </location>
</feature>
<organism evidence="8 9">
    <name type="scientific">Palleronia sediminis</name>
    <dbReference type="NCBI Taxonomy" id="2547833"/>
    <lineage>
        <taxon>Bacteria</taxon>
        <taxon>Pseudomonadati</taxon>
        <taxon>Pseudomonadota</taxon>
        <taxon>Alphaproteobacteria</taxon>
        <taxon>Rhodobacterales</taxon>
        <taxon>Roseobacteraceae</taxon>
        <taxon>Palleronia</taxon>
    </lineage>
</organism>
<keyword evidence="4 6" id="KW-1133">Transmembrane helix</keyword>
<gene>
    <name evidence="8" type="ORF">E2L08_09450</name>
</gene>
<feature type="domain" description="EamA" evidence="7">
    <location>
        <begin position="150"/>
        <end position="275"/>
    </location>
</feature>
<feature type="transmembrane region" description="Helical" evidence="6">
    <location>
        <begin position="36"/>
        <end position="54"/>
    </location>
</feature>
<feature type="transmembrane region" description="Helical" evidence="6">
    <location>
        <begin position="239"/>
        <end position="257"/>
    </location>
</feature>
<dbReference type="SUPFAM" id="SSF103481">
    <property type="entry name" value="Multidrug resistance efflux transporter EmrE"/>
    <property type="match status" value="2"/>
</dbReference>
<protein>
    <submittedName>
        <fullName evidence="8">DMT family transporter</fullName>
    </submittedName>
</protein>
<feature type="transmembrane region" description="Helical" evidence="6">
    <location>
        <begin position="149"/>
        <end position="167"/>
    </location>
</feature>
<keyword evidence="3 6" id="KW-0812">Transmembrane</keyword>
<feature type="transmembrane region" description="Helical" evidence="6">
    <location>
        <begin position="263"/>
        <end position="281"/>
    </location>
</feature>
<name>A0A4R6AE78_9RHOB</name>
<feature type="transmembrane region" description="Helical" evidence="6">
    <location>
        <begin position="179"/>
        <end position="200"/>
    </location>
</feature>
<evidence type="ECO:0000313" key="9">
    <source>
        <dbReference type="Proteomes" id="UP000295701"/>
    </source>
</evidence>
<dbReference type="RefSeq" id="WP_133396827.1">
    <property type="nucleotide sequence ID" value="NZ_SNAA01000009.1"/>
</dbReference>
<dbReference type="PANTHER" id="PTHR22911">
    <property type="entry name" value="ACYL-MALONYL CONDENSING ENZYME-RELATED"/>
    <property type="match status" value="1"/>
</dbReference>
<dbReference type="InterPro" id="IPR000620">
    <property type="entry name" value="EamA_dom"/>
</dbReference>
<evidence type="ECO:0000256" key="6">
    <source>
        <dbReference type="SAM" id="Phobius"/>
    </source>
</evidence>
<feature type="domain" description="EamA" evidence="7">
    <location>
        <begin position="8"/>
        <end position="139"/>
    </location>
</feature>
<keyword evidence="5 6" id="KW-0472">Membrane</keyword>
<dbReference type="EMBL" id="SNAA01000009">
    <property type="protein sequence ID" value="TDL79523.1"/>
    <property type="molecule type" value="Genomic_DNA"/>
</dbReference>
<dbReference type="Pfam" id="PF00892">
    <property type="entry name" value="EamA"/>
    <property type="match status" value="2"/>
</dbReference>
<evidence type="ECO:0000256" key="1">
    <source>
        <dbReference type="ARBA" id="ARBA00004141"/>
    </source>
</evidence>